<protein>
    <recommendedName>
        <fullName evidence="3">LVIVD repeat protein</fullName>
    </recommendedName>
</protein>
<organism evidence="1 2">
    <name type="scientific">Candidatus Magasanikbacteria bacterium GW2011_GWC2_37_14</name>
    <dbReference type="NCBI Taxonomy" id="1619046"/>
    <lineage>
        <taxon>Bacteria</taxon>
        <taxon>Candidatus Magasanikiibacteriota</taxon>
    </lineage>
</organism>
<dbReference type="PATRIC" id="fig|1619046.3.peg.1002"/>
<dbReference type="SUPFAM" id="SSF51004">
    <property type="entry name" value="C-terminal (heme d1) domain of cytochrome cd1-nitrite reductase"/>
    <property type="match status" value="1"/>
</dbReference>
<reference evidence="1 2" key="1">
    <citation type="journal article" date="2015" name="Nature">
        <title>rRNA introns, odd ribosomes, and small enigmatic genomes across a large radiation of phyla.</title>
        <authorList>
            <person name="Brown C.T."/>
            <person name="Hug L.A."/>
            <person name="Thomas B.C."/>
            <person name="Sharon I."/>
            <person name="Castelle C.J."/>
            <person name="Singh A."/>
            <person name="Wilkins M.J."/>
            <person name="Williams K.H."/>
            <person name="Banfield J.F."/>
        </authorList>
    </citation>
    <scope>NUCLEOTIDE SEQUENCE [LARGE SCALE GENOMIC DNA]</scope>
</reference>
<sequence>ILNGDASNNDGFLGFTDPASNSYLKAYLGGDELGGFELTMGDSNTTSSYSWDGIRLGGTYDGPDPLDTGKFFVDAASGNVSASGTLQVFSTSSLNSVKLSSLTSAPDSTAGNLYFNSSDGKFYGYTADGNAIDLGATGSGSTNWSFDTNYGTSVLTPSTTIPVWLKDAVYASSSLIVSDNVTLGNSTTEDVVSINAKVGINSSTPSELLTIAGGNILHTASGDPILKGGIGSDTVYDVYVSGKYAYTGGSSGLQIIDISNPASPSLVGSYTTASSALKVYVSGKYAYVAEGDAGLQIMDISNPASPSLVGTYDAPPSDSINGVYVSGKYAYVSINSYGLQIIDISNPSLPNLVGSKYLGGTSYVYVSGKYAYIGSNDLFIVDISDVTNPTLEGTYSDFIESRGAYVSGKYAYIACTNEGLYIVDISSSTAPGYVGSYDTDGFANDVYVSGKYAYVADYFWGLKMIEISDPTNPILVGTGTVSNAILNVFISGKYAYTGNDVSGLQIIDINGLETPAMYAGNIQSNALTITENVDVGNNVYIRNALNVGSGGIMTDGNLSINNTSTASYIGGSLGIGTTTPWALFDVINKLTADSSGNLSASGTLNIYGNTTLLDSLSATSNTSSLRSLKLSSLGSAPDTTAGNIYFNSILGVPAVVVATGHMTPTMEHQSLLLLLLFRCG</sequence>
<dbReference type="STRING" id="1619046.US42_C0019G0001"/>
<evidence type="ECO:0008006" key="3">
    <source>
        <dbReference type="Google" id="ProtNLM"/>
    </source>
</evidence>
<accession>A0A0G0JFG0</accession>
<dbReference type="EMBL" id="LBSX01000019">
    <property type="protein sequence ID" value="KKQ26891.1"/>
    <property type="molecule type" value="Genomic_DNA"/>
</dbReference>
<evidence type="ECO:0000313" key="2">
    <source>
        <dbReference type="Proteomes" id="UP000034849"/>
    </source>
</evidence>
<name>A0A0G0JFG0_9BACT</name>
<dbReference type="AlphaFoldDB" id="A0A0G0JFG0"/>
<feature type="non-terminal residue" evidence="1">
    <location>
        <position position="1"/>
    </location>
</feature>
<proteinExistence type="predicted"/>
<dbReference type="Pfam" id="PF08309">
    <property type="entry name" value="LVIVD"/>
    <property type="match status" value="7"/>
</dbReference>
<gene>
    <name evidence="1" type="ORF">US42_C0019G0001</name>
</gene>
<dbReference type="InterPro" id="IPR011048">
    <property type="entry name" value="Haem_d1_sf"/>
</dbReference>
<dbReference type="InterPro" id="IPR013211">
    <property type="entry name" value="LVIVD"/>
</dbReference>
<dbReference type="Proteomes" id="UP000034849">
    <property type="component" value="Unassembled WGS sequence"/>
</dbReference>
<comment type="caution">
    <text evidence="1">The sequence shown here is derived from an EMBL/GenBank/DDBJ whole genome shotgun (WGS) entry which is preliminary data.</text>
</comment>
<evidence type="ECO:0000313" key="1">
    <source>
        <dbReference type="EMBL" id="KKQ26891.1"/>
    </source>
</evidence>